<dbReference type="AlphaFoldDB" id="A0AAW1U824"/>
<name>A0AAW1U824_9CUCU</name>
<protein>
    <recommendedName>
        <fullName evidence="2">Fibronectin type-III domain-containing protein</fullName>
    </recommendedName>
</protein>
<organism evidence="3 4">
    <name type="scientific">Henosepilachna vigintioctopunctata</name>
    <dbReference type="NCBI Taxonomy" id="420089"/>
    <lineage>
        <taxon>Eukaryota</taxon>
        <taxon>Metazoa</taxon>
        <taxon>Ecdysozoa</taxon>
        <taxon>Arthropoda</taxon>
        <taxon>Hexapoda</taxon>
        <taxon>Insecta</taxon>
        <taxon>Pterygota</taxon>
        <taxon>Neoptera</taxon>
        <taxon>Endopterygota</taxon>
        <taxon>Coleoptera</taxon>
        <taxon>Polyphaga</taxon>
        <taxon>Cucujiformia</taxon>
        <taxon>Coccinelloidea</taxon>
        <taxon>Coccinellidae</taxon>
        <taxon>Epilachninae</taxon>
        <taxon>Epilachnini</taxon>
        <taxon>Henosepilachna</taxon>
    </lineage>
</organism>
<evidence type="ECO:0000313" key="4">
    <source>
        <dbReference type="Proteomes" id="UP001431783"/>
    </source>
</evidence>
<dbReference type="PROSITE" id="PS50853">
    <property type="entry name" value="FN3"/>
    <property type="match status" value="1"/>
</dbReference>
<gene>
    <name evidence="3" type="ORF">WA026_014962</name>
</gene>
<evidence type="ECO:0000313" key="3">
    <source>
        <dbReference type="EMBL" id="KAK9876723.1"/>
    </source>
</evidence>
<proteinExistence type="predicted"/>
<reference evidence="3 4" key="1">
    <citation type="submission" date="2023-03" db="EMBL/GenBank/DDBJ databases">
        <title>Genome insight into feeding habits of ladybird beetles.</title>
        <authorList>
            <person name="Li H.-S."/>
            <person name="Huang Y.-H."/>
            <person name="Pang H."/>
        </authorList>
    </citation>
    <scope>NUCLEOTIDE SEQUENCE [LARGE SCALE GENOMIC DNA]</scope>
    <source>
        <strain evidence="3">SYSU_2023b</strain>
        <tissue evidence="3">Whole body</tissue>
    </source>
</reference>
<comment type="caution">
    <text evidence="3">The sequence shown here is derived from an EMBL/GenBank/DDBJ whole genome shotgun (WGS) entry which is preliminary data.</text>
</comment>
<evidence type="ECO:0000256" key="1">
    <source>
        <dbReference type="SAM" id="MobiDB-lite"/>
    </source>
</evidence>
<sequence>MYAVQVAALTRKGDGDRSNPVNVRTPGGVPNRPALTLKVIEREPAVTIELEWSKPSQTYGELKGYRLRYGAKDQFLKEVSLKGSHSNTYRINDLKWG</sequence>
<dbReference type="CDD" id="cd00063">
    <property type="entry name" value="FN3"/>
    <property type="match status" value="1"/>
</dbReference>
<dbReference type="SUPFAM" id="SSF49265">
    <property type="entry name" value="Fibronectin type III"/>
    <property type="match status" value="1"/>
</dbReference>
<feature type="region of interest" description="Disordered" evidence="1">
    <location>
        <begin position="9"/>
        <end position="30"/>
    </location>
</feature>
<dbReference type="InterPro" id="IPR003961">
    <property type="entry name" value="FN3_dom"/>
</dbReference>
<dbReference type="InterPro" id="IPR036116">
    <property type="entry name" value="FN3_sf"/>
</dbReference>
<dbReference type="EMBL" id="JARQZJ010000038">
    <property type="protein sequence ID" value="KAK9876723.1"/>
    <property type="molecule type" value="Genomic_DNA"/>
</dbReference>
<accession>A0AAW1U824</accession>
<dbReference type="Proteomes" id="UP001431783">
    <property type="component" value="Unassembled WGS sequence"/>
</dbReference>
<evidence type="ECO:0000259" key="2">
    <source>
        <dbReference type="PROSITE" id="PS50853"/>
    </source>
</evidence>
<dbReference type="InterPro" id="IPR013783">
    <property type="entry name" value="Ig-like_fold"/>
</dbReference>
<keyword evidence="4" id="KW-1185">Reference proteome</keyword>
<feature type="domain" description="Fibronectin type-III" evidence="2">
    <location>
        <begin position="33"/>
        <end position="97"/>
    </location>
</feature>
<dbReference type="Gene3D" id="2.60.40.10">
    <property type="entry name" value="Immunoglobulins"/>
    <property type="match status" value="2"/>
</dbReference>
<dbReference type="Pfam" id="PF00041">
    <property type="entry name" value="fn3"/>
    <property type="match status" value="1"/>
</dbReference>